<keyword evidence="1" id="KW-0175">Coiled coil</keyword>
<dbReference type="AlphaFoldDB" id="A0AA47NNX8"/>
<dbReference type="EMBL" id="JAOPHQ010006556">
    <property type="protein sequence ID" value="KAK0131242.1"/>
    <property type="molecule type" value="Genomic_DNA"/>
</dbReference>
<dbReference type="Proteomes" id="UP001174136">
    <property type="component" value="Unassembled WGS sequence"/>
</dbReference>
<comment type="caution">
    <text evidence="2">The sequence shown here is derived from an EMBL/GenBank/DDBJ whole genome shotgun (WGS) entry which is preliminary data.</text>
</comment>
<name>A0AA47NNX8_MERPO</name>
<gene>
    <name evidence="2" type="ORF">N1851_034064</name>
</gene>
<organism evidence="2 3">
    <name type="scientific">Merluccius polli</name>
    <name type="common">Benguela hake</name>
    <name type="synonym">Merluccius cadenati</name>
    <dbReference type="NCBI Taxonomy" id="89951"/>
    <lineage>
        <taxon>Eukaryota</taxon>
        <taxon>Metazoa</taxon>
        <taxon>Chordata</taxon>
        <taxon>Craniata</taxon>
        <taxon>Vertebrata</taxon>
        <taxon>Euteleostomi</taxon>
        <taxon>Actinopterygii</taxon>
        <taxon>Neopterygii</taxon>
        <taxon>Teleostei</taxon>
        <taxon>Neoteleostei</taxon>
        <taxon>Acanthomorphata</taxon>
        <taxon>Zeiogadaria</taxon>
        <taxon>Gadariae</taxon>
        <taxon>Gadiformes</taxon>
        <taxon>Gadoidei</taxon>
        <taxon>Merlucciidae</taxon>
        <taxon>Merluccius</taxon>
    </lineage>
</organism>
<keyword evidence="3" id="KW-1185">Reference proteome</keyword>
<evidence type="ECO:0008006" key="4">
    <source>
        <dbReference type="Google" id="ProtNLM"/>
    </source>
</evidence>
<feature type="coiled-coil region" evidence="1">
    <location>
        <begin position="205"/>
        <end position="232"/>
    </location>
</feature>
<accession>A0AA47NNX8</accession>
<protein>
    <recommendedName>
        <fullName evidence="4">DUF4806 domain-containing protein</fullName>
    </recommendedName>
</protein>
<dbReference type="PANTHER" id="PTHR33053:SF24">
    <property type="entry name" value="TRANSPOSASE DOMAIN-CONTAINING PROTEIN"/>
    <property type="match status" value="1"/>
</dbReference>
<sequence>MVCSFICDAPARAFVKQMKSHNGYSGCDKCTQVGVWRNKMTYPEMNATLRSDEDFALMSDTDHHLQPSPLTGIVQMVTQFPIDYMHLCCLVVTRKLILFWMKGKNLAIRQPSHIISAISTKLIALRPHIPSEFARKPRELTEIDRWKATELRQFMIYSGPVVLKHSLPEEVFENFLLFSVALSTGSQTPELLNIDMGISKVLELLSKVLEENKSIKAEITNLRSEVRALSREMVRPVAPEASPSSIKLPLSTMEEFKLAEAAMRETPCEKQKMITTFSLIGGHTAEEAVRRMLQSGLTNNLARRFNWAGKGFKDAFKNTVLSDVMFGICTPKTAARDHSYGVFRDTEEVA</sequence>
<proteinExistence type="predicted"/>
<reference evidence="2" key="1">
    <citation type="journal article" date="2023" name="Front. Mar. Sci.">
        <title>A new Merluccius polli reference genome to investigate the effects of global change in West African waters.</title>
        <authorList>
            <person name="Mateo J.L."/>
            <person name="Blanco-Fernandez C."/>
            <person name="Garcia-Vazquez E."/>
            <person name="Machado-Schiaffino G."/>
        </authorList>
    </citation>
    <scope>NUCLEOTIDE SEQUENCE</scope>
    <source>
        <strain evidence="2">C29</strain>
        <tissue evidence="2">Fin</tissue>
    </source>
</reference>
<evidence type="ECO:0000313" key="2">
    <source>
        <dbReference type="EMBL" id="KAK0131242.1"/>
    </source>
</evidence>
<evidence type="ECO:0000256" key="1">
    <source>
        <dbReference type="SAM" id="Coils"/>
    </source>
</evidence>
<evidence type="ECO:0000313" key="3">
    <source>
        <dbReference type="Proteomes" id="UP001174136"/>
    </source>
</evidence>
<dbReference type="PANTHER" id="PTHR33053">
    <property type="entry name" value="PROTEIN, PUTATIVE-RELATED"/>
    <property type="match status" value="1"/>
</dbReference>